<proteinExistence type="predicted"/>
<keyword evidence="2" id="KW-0732">Signal</keyword>
<gene>
    <name evidence="4" type="ORF">Ssi02_32650</name>
</gene>
<feature type="domain" description="BD-FAE-like" evidence="3">
    <location>
        <begin position="68"/>
        <end position="168"/>
    </location>
</feature>
<dbReference type="GO" id="GO:0016787">
    <property type="term" value="F:hydrolase activity"/>
    <property type="evidence" value="ECO:0007669"/>
    <property type="project" value="UniProtKB-KW"/>
</dbReference>
<evidence type="ECO:0000256" key="1">
    <source>
        <dbReference type="ARBA" id="ARBA00022801"/>
    </source>
</evidence>
<evidence type="ECO:0000313" key="4">
    <source>
        <dbReference type="EMBL" id="GII93034.1"/>
    </source>
</evidence>
<name>A0A919VCD7_9ACTN</name>
<dbReference type="InterPro" id="IPR049492">
    <property type="entry name" value="BD-FAE-like_dom"/>
</dbReference>
<dbReference type="Proteomes" id="UP000606172">
    <property type="component" value="Unassembled WGS sequence"/>
</dbReference>
<dbReference type="InterPro" id="IPR050300">
    <property type="entry name" value="GDXG_lipolytic_enzyme"/>
</dbReference>
<reference evidence="4" key="1">
    <citation type="submission" date="2021-01" db="EMBL/GenBank/DDBJ databases">
        <title>Whole genome shotgun sequence of Sinosporangium siamense NBRC 109515.</title>
        <authorList>
            <person name="Komaki H."/>
            <person name="Tamura T."/>
        </authorList>
    </citation>
    <scope>NUCLEOTIDE SEQUENCE</scope>
    <source>
        <strain evidence="4">NBRC 109515</strain>
    </source>
</reference>
<dbReference type="Gene3D" id="3.40.50.1820">
    <property type="entry name" value="alpha/beta hydrolase"/>
    <property type="match status" value="1"/>
</dbReference>
<evidence type="ECO:0000259" key="3">
    <source>
        <dbReference type="Pfam" id="PF20434"/>
    </source>
</evidence>
<dbReference type="Pfam" id="PF20434">
    <property type="entry name" value="BD-FAE"/>
    <property type="match status" value="1"/>
</dbReference>
<comment type="caution">
    <text evidence="4">The sequence shown here is derived from an EMBL/GenBank/DDBJ whole genome shotgun (WGS) entry which is preliminary data.</text>
</comment>
<dbReference type="InterPro" id="IPR029058">
    <property type="entry name" value="AB_hydrolase_fold"/>
</dbReference>
<dbReference type="EMBL" id="BOOW01000020">
    <property type="protein sequence ID" value="GII93034.1"/>
    <property type="molecule type" value="Genomic_DNA"/>
</dbReference>
<keyword evidence="1" id="KW-0378">Hydrolase</keyword>
<protein>
    <recommendedName>
        <fullName evidence="3">BD-FAE-like domain-containing protein</fullName>
    </recommendedName>
</protein>
<dbReference type="PANTHER" id="PTHR48081">
    <property type="entry name" value="AB HYDROLASE SUPERFAMILY PROTEIN C4A8.06C"/>
    <property type="match status" value="1"/>
</dbReference>
<evidence type="ECO:0000256" key="2">
    <source>
        <dbReference type="SAM" id="SignalP"/>
    </source>
</evidence>
<dbReference type="RefSeq" id="WP_239128941.1">
    <property type="nucleotide sequence ID" value="NZ_BOOW01000020.1"/>
</dbReference>
<organism evidence="4 5">
    <name type="scientific">Sinosporangium siamense</name>
    <dbReference type="NCBI Taxonomy" id="1367973"/>
    <lineage>
        <taxon>Bacteria</taxon>
        <taxon>Bacillati</taxon>
        <taxon>Actinomycetota</taxon>
        <taxon>Actinomycetes</taxon>
        <taxon>Streptosporangiales</taxon>
        <taxon>Streptosporangiaceae</taxon>
        <taxon>Sinosporangium</taxon>
    </lineage>
</organism>
<dbReference type="AlphaFoldDB" id="A0A919VCD7"/>
<dbReference type="SUPFAM" id="SSF53474">
    <property type="entry name" value="alpha/beta-Hydrolases"/>
    <property type="match status" value="1"/>
</dbReference>
<sequence length="313" mass="33607">MRSAVFVSALALAAGAVVPASAHAVVGPRGEPTPAPVVSSTVEPPLGTSVAEVAYGPHRRQKMDVWWQTEGAKRPGVFLVHGGWWSSGDKKYMAEITRSYAELGYTVFNLNYRLSGDAAWPAQRVDMFDAISTARRHAARWSFDPGNYVIIGFSAGGHLAFSTGTYGNGVPGLRGVVGVSPVASPLKAYNDGADTLDPLKIRLRNAAIRLAGGCEPKGRCARVWASMEVPWHASRGDVPMFAVHSEDEFVPPQHSLALKAALKQVGVSMTVRSIPGTDHSAPLYRAFGVADEVQRWVGRRLADQSSDSRDSDR</sequence>
<feature type="chain" id="PRO_5039224583" description="BD-FAE-like domain-containing protein" evidence="2">
    <location>
        <begin position="25"/>
        <end position="313"/>
    </location>
</feature>
<keyword evidence="5" id="KW-1185">Reference proteome</keyword>
<feature type="signal peptide" evidence="2">
    <location>
        <begin position="1"/>
        <end position="24"/>
    </location>
</feature>
<evidence type="ECO:0000313" key="5">
    <source>
        <dbReference type="Proteomes" id="UP000606172"/>
    </source>
</evidence>
<accession>A0A919VCD7</accession>